<comment type="caution">
    <text evidence="12">The sequence shown here is derived from an EMBL/GenBank/DDBJ whole genome shotgun (WGS) entry which is preliminary data.</text>
</comment>
<evidence type="ECO:0000256" key="2">
    <source>
        <dbReference type="ARBA" id="ARBA00004613"/>
    </source>
</evidence>
<dbReference type="EMBL" id="JACAGC010000023">
    <property type="protein sequence ID" value="KAF6284249.1"/>
    <property type="molecule type" value="Genomic_DNA"/>
</dbReference>
<evidence type="ECO:0000256" key="10">
    <source>
        <dbReference type="SAM" id="SignalP"/>
    </source>
</evidence>
<dbReference type="Pfam" id="PF14862">
    <property type="entry name" value="Defensin_big"/>
    <property type="match status" value="1"/>
</dbReference>
<feature type="domain" description="Big defensin" evidence="11">
    <location>
        <begin position="4"/>
        <end position="50"/>
    </location>
</feature>
<organism evidence="12 13">
    <name type="scientific">Rhinolophus ferrumequinum</name>
    <name type="common">Greater horseshoe bat</name>
    <dbReference type="NCBI Taxonomy" id="59479"/>
    <lineage>
        <taxon>Eukaryota</taxon>
        <taxon>Metazoa</taxon>
        <taxon>Chordata</taxon>
        <taxon>Craniata</taxon>
        <taxon>Vertebrata</taxon>
        <taxon>Euteleostomi</taxon>
        <taxon>Mammalia</taxon>
        <taxon>Eutheria</taxon>
        <taxon>Laurasiatheria</taxon>
        <taxon>Chiroptera</taxon>
        <taxon>Yinpterochiroptera</taxon>
        <taxon>Rhinolophoidea</taxon>
        <taxon>Rhinolophidae</taxon>
        <taxon>Rhinolophinae</taxon>
        <taxon>Rhinolophus</taxon>
    </lineage>
</organism>
<evidence type="ECO:0000256" key="6">
    <source>
        <dbReference type="ARBA" id="ARBA00022729"/>
    </source>
</evidence>
<dbReference type="GO" id="GO:0061760">
    <property type="term" value="P:antifungal innate immune response"/>
    <property type="evidence" value="ECO:0007669"/>
    <property type="project" value="TreeGrafter"/>
</dbReference>
<evidence type="ECO:0000256" key="7">
    <source>
        <dbReference type="ARBA" id="ARBA00022940"/>
    </source>
</evidence>
<evidence type="ECO:0000313" key="12">
    <source>
        <dbReference type="EMBL" id="KAF6284249.1"/>
    </source>
</evidence>
<keyword evidence="6 10" id="KW-0732">Signal</keyword>
<dbReference type="GO" id="GO:0050829">
    <property type="term" value="P:defense response to Gram-negative bacterium"/>
    <property type="evidence" value="ECO:0007669"/>
    <property type="project" value="InterPro"/>
</dbReference>
<dbReference type="InterPro" id="IPR028060">
    <property type="entry name" value="Defensin_big_dom"/>
</dbReference>
<dbReference type="GO" id="GO:0005576">
    <property type="term" value="C:extracellular region"/>
    <property type="evidence" value="ECO:0007669"/>
    <property type="project" value="UniProtKB-SubCell"/>
</dbReference>
<gene>
    <name evidence="12" type="ORF">mRhiFer1_003802</name>
</gene>
<reference evidence="12 13" key="1">
    <citation type="journal article" date="2020" name="Nature">
        <title>Six reference-quality genomes reveal evolution of bat adaptations.</title>
        <authorList>
            <person name="Jebb D."/>
            <person name="Huang Z."/>
            <person name="Pippel M."/>
            <person name="Hughes G.M."/>
            <person name="Lavrichenko K."/>
            <person name="Devanna P."/>
            <person name="Winkler S."/>
            <person name="Jermiin L.S."/>
            <person name="Skirmuntt E.C."/>
            <person name="Katzourakis A."/>
            <person name="Burkitt-Gray L."/>
            <person name="Ray D.A."/>
            <person name="Sullivan K.A.M."/>
            <person name="Roscito J.G."/>
            <person name="Kirilenko B.M."/>
            <person name="Davalos L.M."/>
            <person name="Corthals A.P."/>
            <person name="Power M.L."/>
            <person name="Jones G."/>
            <person name="Ransome R.D."/>
            <person name="Dechmann D.K.N."/>
            <person name="Locatelli A.G."/>
            <person name="Puechmaille S.J."/>
            <person name="Fedrigo O."/>
            <person name="Jarvis E.D."/>
            <person name="Hiller M."/>
            <person name="Vernes S.C."/>
            <person name="Myers E.W."/>
            <person name="Teeling E.C."/>
        </authorList>
    </citation>
    <scope>NUCLEOTIDE SEQUENCE [LARGE SCALE GENOMIC DNA]</scope>
    <source>
        <strain evidence="12">MRhiFer1</strain>
        <tissue evidence="12">Lung</tissue>
    </source>
</reference>
<keyword evidence="8" id="KW-0044">Antibiotic</keyword>
<dbReference type="PANTHER" id="PTHR47902:SF1">
    <property type="entry name" value="BETA-DEFENSIN 119"/>
    <property type="match status" value="1"/>
</dbReference>
<dbReference type="Proteomes" id="UP000585614">
    <property type="component" value="Unassembled WGS sequence"/>
</dbReference>
<evidence type="ECO:0000259" key="11">
    <source>
        <dbReference type="Pfam" id="PF14862"/>
    </source>
</evidence>
<evidence type="ECO:0000256" key="3">
    <source>
        <dbReference type="ARBA" id="ARBA00007371"/>
    </source>
</evidence>
<proteinExistence type="inferred from homology"/>
<evidence type="ECO:0000256" key="4">
    <source>
        <dbReference type="ARBA" id="ARBA00022525"/>
    </source>
</evidence>
<dbReference type="OrthoDB" id="9624411at2759"/>
<protein>
    <submittedName>
        <fullName evidence="12">Defensin beta 119</fullName>
    </submittedName>
</protein>
<evidence type="ECO:0000256" key="9">
    <source>
        <dbReference type="ARBA" id="ARBA00023157"/>
    </source>
</evidence>
<comment type="subcellular location">
    <subcellularLocation>
        <location evidence="2">Secreted</location>
    </subcellularLocation>
</comment>
<evidence type="ECO:0000313" key="13">
    <source>
        <dbReference type="Proteomes" id="UP000585614"/>
    </source>
</evidence>
<feature type="chain" id="PRO_5029680082" evidence="10">
    <location>
        <begin position="21"/>
        <end position="72"/>
    </location>
</feature>
<keyword evidence="4" id="KW-0964">Secreted</keyword>
<evidence type="ECO:0000256" key="1">
    <source>
        <dbReference type="ARBA" id="ARBA00002878"/>
    </source>
</evidence>
<accession>A0A7J7S7C7</accession>
<evidence type="ECO:0000256" key="8">
    <source>
        <dbReference type="ARBA" id="ARBA00023022"/>
    </source>
</evidence>
<name>A0A7J7S7C7_RHIFE</name>
<dbReference type="PANTHER" id="PTHR47902">
    <property type="entry name" value="BETA-DEFENSIN 119"/>
    <property type="match status" value="1"/>
</dbReference>
<evidence type="ECO:0000256" key="5">
    <source>
        <dbReference type="ARBA" id="ARBA00022529"/>
    </source>
</evidence>
<sequence>MKFLFLFLAIFLAMEPVVSGSRRHILRCMGNVGICRPSCKKAEHPYFYCRNYQSCCLQSYMKINISGREDEK</sequence>
<feature type="signal peptide" evidence="10">
    <location>
        <begin position="1"/>
        <end position="20"/>
    </location>
</feature>
<comment type="similarity">
    <text evidence="3">Belongs to the beta-defensin family.</text>
</comment>
<keyword evidence="5" id="KW-0929">Antimicrobial</keyword>
<comment type="function">
    <text evidence="1">Has antibacterial activity.</text>
</comment>
<dbReference type="AlphaFoldDB" id="A0A7J7S7C7"/>
<keyword evidence="7" id="KW-0211">Defensin</keyword>
<dbReference type="GO" id="GO:0001530">
    <property type="term" value="F:lipopolysaccharide binding"/>
    <property type="evidence" value="ECO:0007669"/>
    <property type="project" value="TreeGrafter"/>
</dbReference>
<dbReference type="GO" id="GO:0050830">
    <property type="term" value="P:defense response to Gram-positive bacterium"/>
    <property type="evidence" value="ECO:0007669"/>
    <property type="project" value="InterPro"/>
</dbReference>
<keyword evidence="9" id="KW-1015">Disulfide bond</keyword>